<reference evidence="2 3" key="1">
    <citation type="submission" date="2018-02" db="EMBL/GenBank/DDBJ databases">
        <title>Novel Leptospira species isolated from soil and water in Japan.</title>
        <authorList>
            <person name="Nakao R."/>
            <person name="Masuzawa T."/>
        </authorList>
    </citation>
    <scope>NUCLEOTIDE SEQUENCE [LARGE SCALE GENOMIC DNA]</scope>
    <source>
        <strain evidence="2 3">YH101</strain>
    </source>
</reference>
<evidence type="ECO:0008006" key="4">
    <source>
        <dbReference type="Google" id="ProtNLM"/>
    </source>
</evidence>
<organism evidence="2 3">
    <name type="scientific">Leptospira ryugenii</name>
    <dbReference type="NCBI Taxonomy" id="1917863"/>
    <lineage>
        <taxon>Bacteria</taxon>
        <taxon>Pseudomonadati</taxon>
        <taxon>Spirochaetota</taxon>
        <taxon>Spirochaetia</taxon>
        <taxon>Leptospirales</taxon>
        <taxon>Leptospiraceae</taxon>
        <taxon>Leptospira</taxon>
    </lineage>
</organism>
<dbReference type="AlphaFoldDB" id="A0A2P2DZU6"/>
<dbReference type="SUPFAM" id="SSF63748">
    <property type="entry name" value="Tudor/PWWP/MBT"/>
    <property type="match status" value="1"/>
</dbReference>
<evidence type="ECO:0000313" key="3">
    <source>
        <dbReference type="Proteomes" id="UP000245133"/>
    </source>
</evidence>
<keyword evidence="3" id="KW-1185">Reference proteome</keyword>
<gene>
    <name evidence="2" type="ORF">LPTSP4_16200</name>
</gene>
<comment type="caution">
    <text evidence="2">The sequence shown here is derived from an EMBL/GenBank/DDBJ whole genome shotgun (WGS) entry which is preliminary data.</text>
</comment>
<dbReference type="Proteomes" id="UP000245133">
    <property type="component" value="Unassembled WGS sequence"/>
</dbReference>
<sequence length="344" mass="38677">MKLTFSLVLVFALSFTTFLHSTERPKVGETVEVDLYDGTGNNSAYKGLFKINKIDADGYYYGVWVQVPSYYKEAGQKVSNYTDCTKIVPCKAIEENEQIEFTQKQEELEAKWKPKEWLERVLKLDIFKVERTLGKGDVVEICYWPNEAVECSEDESGSTFSPATILAANGDTYEVNARIFDGTMVGAKAGFKDKKLTIKKENIRFFDPKKAPSTEITEEMQKYEVVPPGTLVDTKWNGKWYRAVVRTMPGYGIVEVSYVNWGSVTGSLGLKSPIYEFAPYGSKTTSDTGAFSGMPYPRDDRNSSKIDLSKMKKNKNCPASMPFVSNGICVNELGQWKGARPIRP</sequence>
<accession>A0A2P2DZU6</accession>
<proteinExistence type="predicted"/>
<name>A0A2P2DZU6_9LEPT</name>
<keyword evidence="1" id="KW-0732">Signal</keyword>
<evidence type="ECO:0000313" key="2">
    <source>
        <dbReference type="EMBL" id="GBF50096.1"/>
    </source>
</evidence>
<protein>
    <recommendedName>
        <fullName evidence="4">Lipoprotein</fullName>
    </recommendedName>
</protein>
<evidence type="ECO:0000256" key="1">
    <source>
        <dbReference type="SAM" id="SignalP"/>
    </source>
</evidence>
<feature type="chain" id="PRO_5015145855" description="Lipoprotein" evidence="1">
    <location>
        <begin position="22"/>
        <end position="344"/>
    </location>
</feature>
<dbReference type="EMBL" id="BFBB01000003">
    <property type="protein sequence ID" value="GBF50096.1"/>
    <property type="molecule type" value="Genomic_DNA"/>
</dbReference>
<feature type="signal peptide" evidence="1">
    <location>
        <begin position="1"/>
        <end position="21"/>
    </location>
</feature>
<dbReference type="RefSeq" id="WP_108975553.1">
    <property type="nucleotide sequence ID" value="NZ_BFBB01000003.1"/>
</dbReference>